<evidence type="ECO:0000313" key="3">
    <source>
        <dbReference type="Proteomes" id="UP000256964"/>
    </source>
</evidence>
<feature type="region of interest" description="Disordered" evidence="1">
    <location>
        <begin position="113"/>
        <end position="179"/>
    </location>
</feature>
<evidence type="ECO:0000256" key="1">
    <source>
        <dbReference type="SAM" id="MobiDB-lite"/>
    </source>
</evidence>
<accession>A0A371CY95</accession>
<feature type="region of interest" description="Disordered" evidence="1">
    <location>
        <begin position="1"/>
        <end position="84"/>
    </location>
</feature>
<name>A0A371CY95_9APHY</name>
<keyword evidence="3" id="KW-1185">Reference proteome</keyword>
<dbReference type="EMBL" id="KZ857440">
    <property type="protein sequence ID" value="RDX45229.1"/>
    <property type="molecule type" value="Genomic_DNA"/>
</dbReference>
<gene>
    <name evidence="2" type="ORF">OH76DRAFT_1486538</name>
</gene>
<organism evidence="2 3">
    <name type="scientific">Lentinus brumalis</name>
    <dbReference type="NCBI Taxonomy" id="2498619"/>
    <lineage>
        <taxon>Eukaryota</taxon>
        <taxon>Fungi</taxon>
        <taxon>Dikarya</taxon>
        <taxon>Basidiomycota</taxon>
        <taxon>Agaricomycotina</taxon>
        <taxon>Agaricomycetes</taxon>
        <taxon>Polyporales</taxon>
        <taxon>Polyporaceae</taxon>
        <taxon>Lentinus</taxon>
    </lineage>
</organism>
<sequence length="216" mass="23456">MSPNVLYEQNPATVMEPVGGEPPIEQQRCPEVAREHRARGGATVQQREDLGENLPAQSVTKSRETPFPEIESCLGRPPGDESVVRNGKMEAVPTDTVKTEATEVMVWRRVSMEEGASMKQEDMTTPSSGTTQENGAAPSPAIPDFRDRASDGDTYIPPTATLEPKAGPDPREAQEDVPVMTDACIARHARIMAKKRSKLVGVVIVTGPSKKRKRGL</sequence>
<dbReference type="AlphaFoldDB" id="A0A371CY95"/>
<reference evidence="2 3" key="1">
    <citation type="journal article" date="2018" name="Biotechnol. Biofuels">
        <title>Integrative visual omics of the white-rot fungus Polyporus brumalis exposes the biotechnological potential of its oxidative enzymes for delignifying raw plant biomass.</title>
        <authorList>
            <person name="Miyauchi S."/>
            <person name="Rancon A."/>
            <person name="Drula E."/>
            <person name="Hage H."/>
            <person name="Chaduli D."/>
            <person name="Favel A."/>
            <person name="Grisel S."/>
            <person name="Henrissat B."/>
            <person name="Herpoel-Gimbert I."/>
            <person name="Ruiz-Duenas F.J."/>
            <person name="Chevret D."/>
            <person name="Hainaut M."/>
            <person name="Lin J."/>
            <person name="Wang M."/>
            <person name="Pangilinan J."/>
            <person name="Lipzen A."/>
            <person name="Lesage-Meessen L."/>
            <person name="Navarro D."/>
            <person name="Riley R."/>
            <person name="Grigoriev I.V."/>
            <person name="Zhou S."/>
            <person name="Raouche S."/>
            <person name="Rosso M.N."/>
        </authorList>
    </citation>
    <scope>NUCLEOTIDE SEQUENCE [LARGE SCALE GENOMIC DNA]</scope>
    <source>
        <strain evidence="2 3">BRFM 1820</strain>
    </source>
</reference>
<feature type="compositionally biased region" description="Polar residues" evidence="1">
    <location>
        <begin position="123"/>
        <end position="134"/>
    </location>
</feature>
<evidence type="ECO:0000313" key="2">
    <source>
        <dbReference type="EMBL" id="RDX45229.1"/>
    </source>
</evidence>
<dbReference type="Proteomes" id="UP000256964">
    <property type="component" value="Unassembled WGS sequence"/>
</dbReference>
<protein>
    <submittedName>
        <fullName evidence="2">Uncharacterized protein</fullName>
    </submittedName>
</protein>
<proteinExistence type="predicted"/>